<dbReference type="SMART" id="SM00530">
    <property type="entry name" value="HTH_XRE"/>
    <property type="match status" value="1"/>
</dbReference>
<dbReference type="CDD" id="cd00093">
    <property type="entry name" value="HTH_XRE"/>
    <property type="match status" value="1"/>
</dbReference>
<dbReference type="EMBL" id="CP133586">
    <property type="protein sequence ID" value="WMT13377.1"/>
    <property type="molecule type" value="Genomic_DNA"/>
</dbReference>
<protein>
    <submittedName>
        <fullName evidence="2">Helix-turn-helix transcriptional regulator</fullName>
    </submittedName>
</protein>
<dbReference type="Gene3D" id="1.10.260.40">
    <property type="entry name" value="lambda repressor-like DNA-binding domains"/>
    <property type="match status" value="1"/>
</dbReference>
<dbReference type="Pfam" id="PF01381">
    <property type="entry name" value="HTH_3"/>
    <property type="match status" value="1"/>
</dbReference>
<name>A0ABY9PIY4_SERFO</name>
<accession>A0ABY9PIY4</accession>
<dbReference type="InterPro" id="IPR001387">
    <property type="entry name" value="Cro/C1-type_HTH"/>
</dbReference>
<reference evidence="2 3" key="1">
    <citation type="submission" date="2023-08" db="EMBL/GenBank/DDBJ databases">
        <title>Complete Genome and Methylome dissection of Serratia fonticola NEB369.</title>
        <authorList>
            <person name="Fomenkov A."/>
            <person name="Roberts R.D."/>
        </authorList>
    </citation>
    <scope>NUCLEOTIDE SEQUENCE [LARGE SCALE GENOMIC DNA]</scope>
    <source>
        <strain evidence="2 3">NEB369</strain>
    </source>
</reference>
<organism evidence="2 3">
    <name type="scientific">Serratia fonticola</name>
    <dbReference type="NCBI Taxonomy" id="47917"/>
    <lineage>
        <taxon>Bacteria</taxon>
        <taxon>Pseudomonadati</taxon>
        <taxon>Pseudomonadota</taxon>
        <taxon>Gammaproteobacteria</taxon>
        <taxon>Enterobacterales</taxon>
        <taxon>Yersiniaceae</taxon>
        <taxon>Serratia</taxon>
    </lineage>
</organism>
<gene>
    <name evidence="2" type="ORF">RFB13_19365</name>
</gene>
<dbReference type="Proteomes" id="UP001235341">
    <property type="component" value="Chromosome"/>
</dbReference>
<dbReference type="RefSeq" id="WP_211136911.1">
    <property type="nucleotide sequence ID" value="NZ_CP133586.1"/>
</dbReference>
<keyword evidence="3" id="KW-1185">Reference proteome</keyword>
<dbReference type="SUPFAM" id="SSF47413">
    <property type="entry name" value="lambda repressor-like DNA-binding domains"/>
    <property type="match status" value="1"/>
</dbReference>
<dbReference type="InterPro" id="IPR010982">
    <property type="entry name" value="Lambda_DNA-bd_dom_sf"/>
</dbReference>
<evidence type="ECO:0000313" key="2">
    <source>
        <dbReference type="EMBL" id="WMT13377.1"/>
    </source>
</evidence>
<evidence type="ECO:0000259" key="1">
    <source>
        <dbReference type="PROSITE" id="PS50943"/>
    </source>
</evidence>
<feature type="domain" description="HTH cro/C1-type" evidence="1">
    <location>
        <begin position="4"/>
        <end position="58"/>
    </location>
</feature>
<dbReference type="PROSITE" id="PS50943">
    <property type="entry name" value="HTH_CROC1"/>
    <property type="match status" value="1"/>
</dbReference>
<proteinExistence type="predicted"/>
<sequence>MNNLKTIRKKAGLTSFDLAREMGCTRGSIGHYETGRRLPDINTAKRLVASLNKLGAECSLEEAFPSEVIAPSEMQ</sequence>
<evidence type="ECO:0000313" key="3">
    <source>
        <dbReference type="Proteomes" id="UP001235341"/>
    </source>
</evidence>